<keyword evidence="4" id="KW-1185">Reference proteome</keyword>
<evidence type="ECO:0000313" key="4">
    <source>
        <dbReference type="Proteomes" id="UP001054252"/>
    </source>
</evidence>
<reference evidence="3 4" key="1">
    <citation type="journal article" date="2021" name="Commun. Biol.">
        <title>The genome of Shorea leprosula (Dipterocarpaceae) highlights the ecological relevance of drought in aseasonal tropical rainforests.</title>
        <authorList>
            <person name="Ng K.K.S."/>
            <person name="Kobayashi M.J."/>
            <person name="Fawcett J.A."/>
            <person name="Hatakeyama M."/>
            <person name="Paape T."/>
            <person name="Ng C.H."/>
            <person name="Ang C.C."/>
            <person name="Tnah L.H."/>
            <person name="Lee C.T."/>
            <person name="Nishiyama T."/>
            <person name="Sese J."/>
            <person name="O'Brien M.J."/>
            <person name="Copetti D."/>
            <person name="Mohd Noor M.I."/>
            <person name="Ong R.C."/>
            <person name="Putra M."/>
            <person name="Sireger I.Z."/>
            <person name="Indrioko S."/>
            <person name="Kosugi Y."/>
            <person name="Izuno A."/>
            <person name="Isagi Y."/>
            <person name="Lee S.L."/>
            <person name="Shimizu K.K."/>
        </authorList>
    </citation>
    <scope>NUCLEOTIDE SEQUENCE [LARGE SCALE GENOMIC DNA]</scope>
    <source>
        <strain evidence="3">214</strain>
    </source>
</reference>
<name>A0AAV5K6G3_9ROSI</name>
<evidence type="ECO:0000256" key="1">
    <source>
        <dbReference type="SAM" id="Coils"/>
    </source>
</evidence>
<feature type="region of interest" description="Disordered" evidence="2">
    <location>
        <begin position="111"/>
        <end position="163"/>
    </location>
</feature>
<keyword evidence="1" id="KW-0175">Coiled coil</keyword>
<dbReference type="Proteomes" id="UP001054252">
    <property type="component" value="Unassembled WGS sequence"/>
</dbReference>
<protein>
    <submittedName>
        <fullName evidence="3">Uncharacterized protein</fullName>
    </submittedName>
</protein>
<comment type="caution">
    <text evidence="3">The sequence shown here is derived from an EMBL/GenBank/DDBJ whole genome shotgun (WGS) entry which is preliminary data.</text>
</comment>
<dbReference type="EMBL" id="BPVZ01000052">
    <property type="protein sequence ID" value="GKV19342.1"/>
    <property type="molecule type" value="Genomic_DNA"/>
</dbReference>
<organism evidence="3 4">
    <name type="scientific">Rubroshorea leprosula</name>
    <dbReference type="NCBI Taxonomy" id="152421"/>
    <lineage>
        <taxon>Eukaryota</taxon>
        <taxon>Viridiplantae</taxon>
        <taxon>Streptophyta</taxon>
        <taxon>Embryophyta</taxon>
        <taxon>Tracheophyta</taxon>
        <taxon>Spermatophyta</taxon>
        <taxon>Magnoliopsida</taxon>
        <taxon>eudicotyledons</taxon>
        <taxon>Gunneridae</taxon>
        <taxon>Pentapetalae</taxon>
        <taxon>rosids</taxon>
        <taxon>malvids</taxon>
        <taxon>Malvales</taxon>
        <taxon>Dipterocarpaceae</taxon>
        <taxon>Rubroshorea</taxon>
    </lineage>
</organism>
<feature type="compositionally biased region" description="Basic and acidic residues" evidence="2">
    <location>
        <begin position="117"/>
        <end position="146"/>
    </location>
</feature>
<evidence type="ECO:0000256" key="2">
    <source>
        <dbReference type="SAM" id="MobiDB-lite"/>
    </source>
</evidence>
<evidence type="ECO:0000313" key="3">
    <source>
        <dbReference type="EMBL" id="GKV19342.1"/>
    </source>
</evidence>
<sequence>MSVEFFDCLQDGISFVGKNEELTRQKEVAEKNSHDLTSELEKVRKELEMAKGAAQLKGQKRKECEEALAQKEDELAEVVDLYRLPTLVMAFTDCRKKVKVQNPEVDVRNITFGPEEAGGRGEWRQPDSRIPARDKMDEAEASKEAEVAENVQTEVDQPHEIND</sequence>
<dbReference type="AlphaFoldDB" id="A0AAV5K6G3"/>
<proteinExistence type="predicted"/>
<gene>
    <name evidence="3" type="ORF">SLEP1_g29620</name>
</gene>
<accession>A0AAV5K6G3</accession>
<feature type="coiled-coil region" evidence="1">
    <location>
        <begin position="19"/>
        <end position="81"/>
    </location>
</feature>